<proteinExistence type="inferred from homology"/>
<evidence type="ECO:0000313" key="8">
    <source>
        <dbReference type="Proteomes" id="UP000030377"/>
    </source>
</evidence>
<dbReference type="Gene3D" id="3.40.50.300">
    <property type="entry name" value="P-loop containing nucleotide triphosphate hydrolases"/>
    <property type="match status" value="1"/>
</dbReference>
<dbReference type="AlphaFoldDB" id="A0A0A3YK30"/>
<keyword evidence="3" id="KW-0547">Nucleotide-binding</keyword>
<dbReference type="InterPro" id="IPR003593">
    <property type="entry name" value="AAA+_ATPase"/>
</dbReference>
<dbReference type="FunFam" id="3.40.50.300:FF:000425">
    <property type="entry name" value="Probable ABC transporter, ATP-binding subunit"/>
    <property type="match status" value="1"/>
</dbReference>
<name>A0A0A3YK30_BRAJP</name>
<dbReference type="InterPro" id="IPR050093">
    <property type="entry name" value="ABC_SmlMolc_Importer"/>
</dbReference>
<dbReference type="SUPFAM" id="SSF50331">
    <property type="entry name" value="MOP-like"/>
    <property type="match status" value="1"/>
</dbReference>
<dbReference type="InterPro" id="IPR027417">
    <property type="entry name" value="P-loop_NTPase"/>
</dbReference>
<evidence type="ECO:0000313" key="7">
    <source>
        <dbReference type="EMBL" id="KGT74038.1"/>
    </source>
</evidence>
<evidence type="ECO:0000256" key="2">
    <source>
        <dbReference type="ARBA" id="ARBA00022448"/>
    </source>
</evidence>
<evidence type="ECO:0000256" key="5">
    <source>
        <dbReference type="ARBA" id="ARBA00024722"/>
    </source>
</evidence>
<comment type="caution">
    <text evidence="7">The sequence shown here is derived from an EMBL/GenBank/DDBJ whole genome shotgun (WGS) entry which is preliminary data.</text>
</comment>
<dbReference type="InterPro" id="IPR003439">
    <property type="entry name" value="ABC_transporter-like_ATP-bd"/>
</dbReference>
<dbReference type="GO" id="GO:0005524">
    <property type="term" value="F:ATP binding"/>
    <property type="evidence" value="ECO:0007669"/>
    <property type="project" value="UniProtKB-KW"/>
</dbReference>
<dbReference type="EMBL" id="JRPN01000039">
    <property type="protein sequence ID" value="KGT74038.1"/>
    <property type="molecule type" value="Genomic_DNA"/>
</dbReference>
<dbReference type="PROSITE" id="PS00211">
    <property type="entry name" value="ABC_TRANSPORTER_1"/>
    <property type="match status" value="1"/>
</dbReference>
<accession>A0A0A3YK30</accession>
<evidence type="ECO:0000256" key="1">
    <source>
        <dbReference type="ARBA" id="ARBA00005417"/>
    </source>
</evidence>
<dbReference type="Proteomes" id="UP000030377">
    <property type="component" value="Unassembled WGS sequence"/>
</dbReference>
<organism evidence="7 8">
    <name type="scientific">Bradyrhizobium japonicum</name>
    <dbReference type="NCBI Taxonomy" id="375"/>
    <lineage>
        <taxon>Bacteria</taxon>
        <taxon>Pseudomonadati</taxon>
        <taxon>Pseudomonadota</taxon>
        <taxon>Alphaproteobacteria</taxon>
        <taxon>Hyphomicrobiales</taxon>
        <taxon>Nitrobacteraceae</taxon>
        <taxon>Bradyrhizobium</taxon>
    </lineage>
</organism>
<evidence type="ECO:0000259" key="6">
    <source>
        <dbReference type="PROSITE" id="PS50893"/>
    </source>
</evidence>
<evidence type="ECO:0000256" key="3">
    <source>
        <dbReference type="ARBA" id="ARBA00022741"/>
    </source>
</evidence>
<comment type="function">
    <text evidence="5">Involved in beta-(1--&gt;2)glucan export. Transmembrane domains (TMD) form a pore in the inner membrane and the ATP-binding domain (NBD) is responsible for energy generation.</text>
</comment>
<dbReference type="GO" id="GO:0016887">
    <property type="term" value="F:ATP hydrolysis activity"/>
    <property type="evidence" value="ECO:0007669"/>
    <property type="project" value="InterPro"/>
</dbReference>
<dbReference type="RefSeq" id="WP_028156066.1">
    <property type="nucleotide sequence ID" value="NZ_JANUDC010000001.1"/>
</dbReference>
<gene>
    <name evidence="7" type="ORF">MA20_41820</name>
</gene>
<dbReference type="SMART" id="SM00382">
    <property type="entry name" value="AAA"/>
    <property type="match status" value="1"/>
</dbReference>
<dbReference type="Pfam" id="PF00005">
    <property type="entry name" value="ABC_tran"/>
    <property type="match status" value="1"/>
</dbReference>
<sequence length="367" mass="40456">MAELLIENLHKRYGPVKAIDDVNIHVADGEFVTLLGPSGCGKSTTLGAIAGLDQPTSGRIRVGNKTYFDGEKGIFLPPEARHCGLVFQSYALWPHMTVYDNVVFPLKLRKVSTADCKRRVEESLALVEMERFQDRYPHQLSGGQQQRVALARTLVYQPEILLLDEPLSNLDAKLRDRARTWLAELRTRLGLTTIYVTHDQVEALALSDRIVVMNGGRISQIGSPQEIYTRPADSFVADFIGTTNFLNGDVVGAPDGDGQTLVGLADGQRVLIKSDRRPSLGDKVTFAYRPEQMRLAAANDQAIGGSIVEADVVSHSYVGGRWQIGLSVGGNQIRIETQEATTDRQLRLWLPVTGGILFTERNHGKSH</sequence>
<dbReference type="PROSITE" id="PS50893">
    <property type="entry name" value="ABC_TRANSPORTER_2"/>
    <property type="match status" value="1"/>
</dbReference>
<dbReference type="PANTHER" id="PTHR42781">
    <property type="entry name" value="SPERMIDINE/PUTRESCINE IMPORT ATP-BINDING PROTEIN POTA"/>
    <property type="match status" value="1"/>
</dbReference>
<dbReference type="STRING" id="375.BKD09_RS25540"/>
<dbReference type="Gene3D" id="2.40.50.100">
    <property type="match status" value="1"/>
</dbReference>
<dbReference type="InterPro" id="IPR017871">
    <property type="entry name" value="ABC_transporter-like_CS"/>
</dbReference>
<dbReference type="PANTHER" id="PTHR42781:SF4">
    <property type="entry name" value="SPERMIDINE_PUTRESCINE IMPORT ATP-BINDING PROTEIN POTA"/>
    <property type="match status" value="1"/>
</dbReference>
<evidence type="ECO:0000256" key="4">
    <source>
        <dbReference type="ARBA" id="ARBA00022840"/>
    </source>
</evidence>
<keyword evidence="2" id="KW-0813">Transport</keyword>
<dbReference type="InterPro" id="IPR008995">
    <property type="entry name" value="Mo/tungstate-bd_C_term_dom"/>
</dbReference>
<comment type="similarity">
    <text evidence="1">Belongs to the ABC transporter superfamily.</text>
</comment>
<feature type="domain" description="ABC transporter" evidence="6">
    <location>
        <begin position="4"/>
        <end position="240"/>
    </location>
</feature>
<keyword evidence="4 7" id="KW-0067">ATP-binding</keyword>
<dbReference type="GO" id="GO:0015697">
    <property type="term" value="P:quaternary ammonium group transport"/>
    <property type="evidence" value="ECO:0007669"/>
    <property type="project" value="UniProtKB-ARBA"/>
</dbReference>
<dbReference type="SUPFAM" id="SSF52540">
    <property type="entry name" value="P-loop containing nucleoside triphosphate hydrolases"/>
    <property type="match status" value="1"/>
</dbReference>
<protein>
    <submittedName>
        <fullName evidence="7">ABC transporter ATP-binding protein</fullName>
    </submittedName>
</protein>
<reference evidence="7 8" key="1">
    <citation type="submission" date="2014-09" db="EMBL/GenBank/DDBJ databases">
        <title>Draft genome of Bradyrhizobium japonicum Is-34.</title>
        <authorList>
            <person name="Tsurumaru H."/>
            <person name="Yamakawa T."/>
            <person name="Hashimoto S."/>
            <person name="Okizaki K."/>
            <person name="Kanesaki Y."/>
            <person name="Yoshikawa H."/>
            <person name="Yajima S."/>
        </authorList>
    </citation>
    <scope>NUCLEOTIDE SEQUENCE [LARGE SCALE GENOMIC DNA]</scope>
    <source>
        <strain evidence="7 8">Is-34</strain>
    </source>
</reference>